<evidence type="ECO:0000313" key="1">
    <source>
        <dbReference type="EMBL" id="MDT0555294.1"/>
    </source>
</evidence>
<comment type="caution">
    <text evidence="1">The sequence shown here is derived from an EMBL/GenBank/DDBJ whole genome shotgun (WGS) entry which is preliminary data.</text>
</comment>
<dbReference type="InterPro" id="IPR043741">
    <property type="entry name" value="DUF5686"/>
</dbReference>
<dbReference type="RefSeq" id="WP_311332251.1">
    <property type="nucleotide sequence ID" value="NZ_JAVRHZ010000002.1"/>
</dbReference>
<dbReference type="EMBL" id="JAVRHZ010000002">
    <property type="protein sequence ID" value="MDT0555294.1"/>
    <property type="molecule type" value="Genomic_DNA"/>
</dbReference>
<evidence type="ECO:0000313" key="2">
    <source>
        <dbReference type="Proteomes" id="UP001254488"/>
    </source>
</evidence>
<keyword evidence="2" id="KW-1185">Reference proteome</keyword>
<name>A0ABU2YAS9_9FLAO</name>
<sequence>MRKLSILFFLFTGYILNAQEPAIKIEKDTTASRAEKKESPFKTGFYPLGFFDIDLRYFVKYNNYEGIRLGIGGVTNDLLSDRFKIGGYIARGFKDRDFKFSIGGSLRLEKESKTWYNLYYTDDIREIGAFKFLTDDRVYSVFEPRLVNITQFYKYKTIQNNIQHEFTPKFLAEARLSHSSIKQIIGYRFLNNETEFRKYQLTEATASVRISPKTNFFTTEDGRVEYFDGFPKISAQITQGIKGVLGSDFDYTKFGLKLDYYIKRTNLSSTNILLEGDYAIGDVPLTHLFHAYPNAPTKDEILQRFSVAGRRSFETMYFGEFFSDKLATLQVKHSLRRFYFSEKFQPELVLISKHAIGSLDNREVHLGTGFNTLEQVYNEAGLELNKLFLGFGLSFAYRYGFYHKPDFEDNISFKFTFYLKV</sequence>
<reference evidence="1 2" key="1">
    <citation type="submission" date="2023-09" db="EMBL/GenBank/DDBJ databases">
        <authorList>
            <person name="Rey-Velasco X."/>
        </authorList>
    </citation>
    <scope>NUCLEOTIDE SEQUENCE [LARGE SCALE GENOMIC DNA]</scope>
    <source>
        <strain evidence="1 2">W242</strain>
    </source>
</reference>
<gene>
    <name evidence="1" type="ORF">RM538_04710</name>
</gene>
<protein>
    <submittedName>
        <fullName evidence="1">DUF5686 family protein</fullName>
    </submittedName>
</protein>
<organism evidence="1 2">
    <name type="scientific">Patiriisocius hiemis</name>
    <dbReference type="NCBI Taxonomy" id="3075604"/>
    <lineage>
        <taxon>Bacteria</taxon>
        <taxon>Pseudomonadati</taxon>
        <taxon>Bacteroidota</taxon>
        <taxon>Flavobacteriia</taxon>
        <taxon>Flavobacteriales</taxon>
        <taxon>Flavobacteriaceae</taxon>
        <taxon>Patiriisocius</taxon>
    </lineage>
</organism>
<dbReference type="Proteomes" id="UP001254488">
    <property type="component" value="Unassembled WGS sequence"/>
</dbReference>
<proteinExistence type="predicted"/>
<accession>A0ABU2YAS9</accession>
<dbReference type="Pfam" id="PF18939">
    <property type="entry name" value="DUF5686"/>
    <property type="match status" value="1"/>
</dbReference>